<gene>
    <name evidence="5" type="ORF">PR018_26540</name>
</gene>
<reference evidence="5" key="1">
    <citation type="journal article" date="2019" name="Phytopathology">
        <title>A Novel Group of Rhizobium tumorigenes-Like Agrobacteria Associated with Crown Gall Disease of Rhododendron and Blueberry.</title>
        <authorList>
            <person name="Kuzmanovic N."/>
            <person name="Behrens P."/>
            <person name="Idczak E."/>
            <person name="Wagner S."/>
            <person name="Gotz M."/>
            <person name="Sproer C."/>
            <person name="Bunk B."/>
            <person name="Overmann J."/>
            <person name="Smalla K."/>
        </authorList>
    </citation>
    <scope>NUCLEOTIDE SEQUENCE</scope>
    <source>
        <strain evidence="5">Rho-6.2</strain>
    </source>
</reference>
<dbReference type="Proteomes" id="UP000318939">
    <property type="component" value="Plasmid pTi6.2"/>
</dbReference>
<evidence type="ECO:0000256" key="4">
    <source>
        <dbReference type="SAM" id="SignalP"/>
    </source>
</evidence>
<evidence type="ECO:0000256" key="3">
    <source>
        <dbReference type="SAM" id="MobiDB-lite"/>
    </source>
</evidence>
<keyword evidence="6" id="KW-1185">Reference proteome</keyword>
<keyword evidence="2 4" id="KW-0732">Signal</keyword>
<dbReference type="EMBL" id="CP117269">
    <property type="protein sequence ID" value="WFS26227.1"/>
    <property type="molecule type" value="Genomic_DNA"/>
</dbReference>
<organism evidence="5 6">
    <name type="scientific">Rhizobium rhododendri</name>
    <dbReference type="NCBI Taxonomy" id="2506430"/>
    <lineage>
        <taxon>Bacteria</taxon>
        <taxon>Pseudomonadati</taxon>
        <taxon>Pseudomonadota</taxon>
        <taxon>Alphaproteobacteria</taxon>
        <taxon>Hyphomicrobiales</taxon>
        <taxon>Rhizobiaceae</taxon>
        <taxon>Rhizobium/Agrobacterium group</taxon>
        <taxon>Rhizobium</taxon>
    </lineage>
</organism>
<dbReference type="InterPro" id="IPR010258">
    <property type="entry name" value="Conjugal_tfr_TrbG/VirB9/CagX"/>
</dbReference>
<dbReference type="InterPro" id="IPR033645">
    <property type="entry name" value="VirB9/CagX/TrbG_C"/>
</dbReference>
<proteinExistence type="inferred from homology"/>
<evidence type="ECO:0000313" key="6">
    <source>
        <dbReference type="Proteomes" id="UP000318939"/>
    </source>
</evidence>
<reference evidence="5" key="2">
    <citation type="journal article" date="2023" name="MicrobiologyOpen">
        <title>Genomics of the tumorigenes clade of the family Rhizobiaceae and description of Rhizobium rhododendri sp. nov.</title>
        <authorList>
            <person name="Kuzmanovic N."/>
            <person name="diCenzo G.C."/>
            <person name="Bunk B."/>
            <person name="Sproeer C."/>
            <person name="Fruehling A."/>
            <person name="Neumann-Schaal M."/>
            <person name="Overmann J."/>
            <person name="Smalla K."/>
        </authorList>
    </citation>
    <scope>NUCLEOTIDE SEQUENCE</scope>
    <source>
        <strain evidence="5">Rho-6.2</strain>
        <plasmid evidence="5">pTi6.2</plasmid>
    </source>
</reference>
<geneLocation type="plasmid" evidence="5 6">
    <name>pTi6.2</name>
</geneLocation>
<accession>A0ABY8ISQ7</accession>
<evidence type="ECO:0000313" key="5">
    <source>
        <dbReference type="EMBL" id="WFS26227.1"/>
    </source>
</evidence>
<comment type="similarity">
    <text evidence="1">Belongs to the TrbG/VirB9 family.</text>
</comment>
<feature type="signal peptide" evidence="4">
    <location>
        <begin position="1"/>
        <end position="25"/>
    </location>
</feature>
<dbReference type="InterPro" id="IPR038161">
    <property type="entry name" value="VirB9/CagX/TrbG_C_sf"/>
</dbReference>
<sequence length="273" mass="30201">MRTRHLLIGSIAAITMLARSPVVLAEVQPQSVRADSRIRTVPFQKDNVVYLAGMMGVSTMIVFNDDEQIATVAMGDSLAWQAVPDQSKRFLFIKPLQPDAQTNMNVVTSKRVYTFFLNGAKPGNTKAAVIKLRFSYPDDTMDANLLAAARQNAAMPNIRAALANPGRINYDYGYKGAVDARPTSIFDDGTKTFFQFSGEVPAFFAVKSDGRESLVNYRREGDYIVIDKVARQWTLRSGTVATCVFNLQHPIGTPPPQENKWSDGQPQEISHGH</sequence>
<feature type="chain" id="PRO_5045780181" evidence="4">
    <location>
        <begin position="26"/>
        <end position="273"/>
    </location>
</feature>
<dbReference type="RefSeq" id="WP_244615566.1">
    <property type="nucleotide sequence ID" value="NZ_CP117269.1"/>
</dbReference>
<dbReference type="Pfam" id="PF03524">
    <property type="entry name" value="CagX"/>
    <property type="match status" value="1"/>
</dbReference>
<evidence type="ECO:0000256" key="2">
    <source>
        <dbReference type="ARBA" id="ARBA00022729"/>
    </source>
</evidence>
<feature type="compositionally biased region" description="Polar residues" evidence="3">
    <location>
        <begin position="262"/>
        <end position="273"/>
    </location>
</feature>
<dbReference type="CDD" id="cd06911">
    <property type="entry name" value="VirB9_CagX_TrbG"/>
    <property type="match status" value="1"/>
</dbReference>
<keyword evidence="5" id="KW-0614">Plasmid</keyword>
<protein>
    <submittedName>
        <fullName evidence="5">TrbG/VirB9 family P-type conjugative transfer protein</fullName>
    </submittedName>
</protein>
<evidence type="ECO:0000256" key="1">
    <source>
        <dbReference type="ARBA" id="ARBA00006135"/>
    </source>
</evidence>
<feature type="region of interest" description="Disordered" evidence="3">
    <location>
        <begin position="251"/>
        <end position="273"/>
    </location>
</feature>
<name>A0ABY8ISQ7_9HYPH</name>
<dbReference type="Gene3D" id="2.60.40.2500">
    <property type="match status" value="1"/>
</dbReference>